<evidence type="ECO:0000313" key="2">
    <source>
        <dbReference type="EMBL" id="EMS73082.1"/>
    </source>
</evidence>
<dbReference type="PATRIC" id="fig|1195236.3.peg.1248"/>
<protein>
    <submittedName>
        <fullName evidence="2">Addiction module toxin, RelE/StbE family</fullName>
    </submittedName>
</protein>
<comment type="caution">
    <text evidence="2">The sequence shown here is derived from an EMBL/GenBank/DDBJ whole genome shotgun (WGS) entry which is preliminary data.</text>
</comment>
<dbReference type="InterPro" id="IPR007712">
    <property type="entry name" value="RelE/ParE_toxin"/>
</dbReference>
<name>S0FME5_RUMCE</name>
<accession>S0FME5</accession>
<gene>
    <name evidence="2" type="ORF">CTER_0958</name>
</gene>
<keyword evidence="1" id="KW-1277">Toxin-antitoxin system</keyword>
<dbReference type="Gene3D" id="3.30.2310.20">
    <property type="entry name" value="RelE-like"/>
    <property type="match status" value="1"/>
</dbReference>
<dbReference type="eggNOG" id="COG3668">
    <property type="taxonomic scope" value="Bacteria"/>
</dbReference>
<dbReference type="SUPFAM" id="SSF143011">
    <property type="entry name" value="RelE-like"/>
    <property type="match status" value="1"/>
</dbReference>
<dbReference type="NCBIfam" id="TIGR02385">
    <property type="entry name" value="RelE_StbE"/>
    <property type="match status" value="1"/>
</dbReference>
<dbReference type="EMBL" id="AORV01000022">
    <property type="protein sequence ID" value="EMS73082.1"/>
    <property type="molecule type" value="Genomic_DNA"/>
</dbReference>
<dbReference type="Pfam" id="PF05016">
    <property type="entry name" value="ParE_toxin"/>
    <property type="match status" value="1"/>
</dbReference>
<dbReference type="RefSeq" id="WP_004624412.1">
    <property type="nucleotide sequence ID" value="NZ_AORV01000022.1"/>
</dbReference>
<evidence type="ECO:0000256" key="1">
    <source>
        <dbReference type="ARBA" id="ARBA00022649"/>
    </source>
</evidence>
<evidence type="ECO:0000313" key="3">
    <source>
        <dbReference type="Proteomes" id="UP000014155"/>
    </source>
</evidence>
<dbReference type="InterPro" id="IPR035093">
    <property type="entry name" value="RelE/ParE_toxin_dom_sf"/>
</dbReference>
<keyword evidence="3" id="KW-1185">Reference proteome</keyword>
<organism evidence="2 3">
    <name type="scientific">Ruminiclostridium cellobioparum subsp. termitidis CT1112</name>
    <dbReference type="NCBI Taxonomy" id="1195236"/>
    <lineage>
        <taxon>Bacteria</taxon>
        <taxon>Bacillati</taxon>
        <taxon>Bacillota</taxon>
        <taxon>Clostridia</taxon>
        <taxon>Eubacteriales</taxon>
        <taxon>Oscillospiraceae</taxon>
        <taxon>Ruminiclostridium</taxon>
    </lineage>
</organism>
<dbReference type="Proteomes" id="UP000014155">
    <property type="component" value="Unassembled WGS sequence"/>
</dbReference>
<dbReference type="AlphaFoldDB" id="S0FME5"/>
<sequence length="104" mass="12203">MNNYHIDITEPAENDLREIGHYISRELLEPAIANKVVEKIGDAILTLEELPLRNSLVTDEKLSKRGIRKLLIDNYIVFYVVSEQLRTVIIIRILYSRRDWLNLI</sequence>
<dbReference type="STRING" id="1195236.CTER_0958"/>
<proteinExistence type="predicted"/>
<reference evidence="2 3" key="1">
    <citation type="journal article" date="2013" name="Genome Announc.">
        <title>Draft Genome Sequence of the Cellulolytic, Mesophilic, Anaerobic Bacterium Clostridium termitidis Strain CT1112 (DSM 5398).</title>
        <authorList>
            <person name="Lal S."/>
            <person name="Ramachandran U."/>
            <person name="Zhang X."/>
            <person name="Munir R."/>
            <person name="Sparling R."/>
            <person name="Levin D.B."/>
        </authorList>
    </citation>
    <scope>NUCLEOTIDE SEQUENCE [LARGE SCALE GENOMIC DNA]</scope>
    <source>
        <strain evidence="2 3">CT1112</strain>
    </source>
</reference>